<name>K6WMQ1_9ACTN</name>
<comment type="catalytic activity">
    <reaction evidence="10 11">
        <text>an acyl-CoA + a 1,2-diacyl-sn-glycerol = a triacyl-sn-glycerol + CoA</text>
        <dbReference type="Rhea" id="RHEA:10868"/>
        <dbReference type="ChEBI" id="CHEBI:17815"/>
        <dbReference type="ChEBI" id="CHEBI:57287"/>
        <dbReference type="ChEBI" id="CHEBI:58342"/>
        <dbReference type="ChEBI" id="CHEBI:64615"/>
        <dbReference type="EC" id="2.3.1.20"/>
    </reaction>
</comment>
<comment type="similarity">
    <text evidence="3 11">Belongs to the long-chain O-acyltransferase family.</text>
</comment>
<keyword evidence="9 11" id="KW-0012">Acyltransferase</keyword>
<accession>K6WMQ1</accession>
<feature type="domain" description="O-acyltransferase WSD1 C-terminal" evidence="13">
    <location>
        <begin position="328"/>
        <end position="478"/>
    </location>
</feature>
<dbReference type="GO" id="GO:0019432">
    <property type="term" value="P:triglyceride biosynthetic process"/>
    <property type="evidence" value="ECO:0007669"/>
    <property type="project" value="UniProtKB-UniPathway"/>
</dbReference>
<evidence type="ECO:0000256" key="3">
    <source>
        <dbReference type="ARBA" id="ARBA00009587"/>
    </source>
</evidence>
<evidence type="ECO:0000256" key="4">
    <source>
        <dbReference type="ARBA" id="ARBA00013244"/>
    </source>
</evidence>
<keyword evidence="5 11" id="KW-0444">Lipid biosynthesis</keyword>
<keyword evidence="7 11" id="KW-0319">Glycerol metabolism</keyword>
<dbReference type="EC" id="2.3.1.20" evidence="4 11"/>
<dbReference type="PANTHER" id="PTHR31650:SF1">
    <property type="entry name" value="WAX ESTER SYNTHASE_DIACYLGLYCEROL ACYLTRANSFERASE 4-RELATED"/>
    <property type="match status" value="1"/>
</dbReference>
<evidence type="ECO:0000256" key="8">
    <source>
        <dbReference type="ARBA" id="ARBA00023098"/>
    </source>
</evidence>
<dbReference type="OrthoDB" id="9810950at2"/>
<dbReference type="GO" id="GO:0004144">
    <property type="term" value="F:diacylglycerol O-acyltransferase activity"/>
    <property type="evidence" value="ECO:0007669"/>
    <property type="project" value="UniProtKB-EC"/>
</dbReference>
<dbReference type="InterPro" id="IPR023213">
    <property type="entry name" value="CAT-like_dom_sf"/>
</dbReference>
<dbReference type="eggNOG" id="COG1020">
    <property type="taxonomic scope" value="Bacteria"/>
</dbReference>
<gene>
    <name evidence="14" type="ORF">GORHZ_217_00350</name>
</gene>
<dbReference type="UniPathway" id="UPA00282"/>
<evidence type="ECO:0000313" key="15">
    <source>
        <dbReference type="Proteomes" id="UP000008363"/>
    </source>
</evidence>
<dbReference type="AlphaFoldDB" id="K6WMQ1"/>
<evidence type="ECO:0000256" key="11">
    <source>
        <dbReference type="RuleBase" id="RU361241"/>
    </source>
</evidence>
<dbReference type="PANTHER" id="PTHR31650">
    <property type="entry name" value="O-ACYLTRANSFERASE (WSD1-LIKE) FAMILY PROTEIN"/>
    <property type="match status" value="1"/>
</dbReference>
<dbReference type="GO" id="GO:0051701">
    <property type="term" value="P:biological process involved in interaction with host"/>
    <property type="evidence" value="ECO:0007669"/>
    <property type="project" value="TreeGrafter"/>
</dbReference>
<dbReference type="InterPro" id="IPR045034">
    <property type="entry name" value="O-acyltransferase_WSD1-like"/>
</dbReference>
<sequence>MRSLTSLDAFFLAAEDGRSTANVSSLSILSATGPDGTRLTRTDIQDLIAERLHLLPPLRWRLAEVPFGLGHPYWVDGDVDLDFHVRELAVVAPGDQAALESQVARLSAHPMDRSRPLWEIHLIHGLVGDKVALLIKLHHAAVDGMSAAEIMTVLFDDTAAGRAIAPAPRPRAERAPGQLELLARGIAATPQRQLNAIGAAGRTLTNLDHVATLRSIPGIRPIGSMLRNVSLLGRASGTTAPAPSITAPRLHINGRITPHRNVALTSLPLDEITQIRRDLDYTVNDVVMALCAGAIRRWLDGRGELPDQPLVAAVPVSVRTAKESGRYGNKVGTMIAELPTDEASTLLRLKRCRQGMQDAKQRNDTVPASLMRDANDLVPPVVFGPAMRMVTRMASSEAFAPAANVLISNVPGPRSGIYLAGHPVHEQYPVSTISDSLALNITVYSYRDRLHIGLVGDRKIVDDLPGLAVAFGEELQSMHKTKAAICTQGATR</sequence>
<dbReference type="GO" id="GO:0006071">
    <property type="term" value="P:glycerol metabolic process"/>
    <property type="evidence" value="ECO:0007669"/>
    <property type="project" value="UniProtKB-KW"/>
</dbReference>
<evidence type="ECO:0000256" key="1">
    <source>
        <dbReference type="ARBA" id="ARBA00004771"/>
    </source>
</evidence>
<comment type="pathway">
    <text evidence="2">Lipid metabolism.</text>
</comment>
<comment type="pathway">
    <text evidence="1 11">Glycerolipid metabolism; triacylglycerol biosynthesis.</text>
</comment>
<dbReference type="Pfam" id="PF06974">
    <property type="entry name" value="WS_DGAT_C"/>
    <property type="match status" value="1"/>
</dbReference>
<evidence type="ECO:0000256" key="10">
    <source>
        <dbReference type="ARBA" id="ARBA00048109"/>
    </source>
</evidence>
<keyword evidence="8 11" id="KW-0443">Lipid metabolism</keyword>
<evidence type="ECO:0000256" key="2">
    <source>
        <dbReference type="ARBA" id="ARBA00005189"/>
    </source>
</evidence>
<dbReference type="SUPFAM" id="SSF52777">
    <property type="entry name" value="CoA-dependent acyltransferases"/>
    <property type="match status" value="1"/>
</dbReference>
<feature type="domain" description="O-acyltransferase WSD1-like N-terminal" evidence="12">
    <location>
        <begin position="4"/>
        <end position="287"/>
    </location>
</feature>
<dbReference type="InterPro" id="IPR004255">
    <property type="entry name" value="O-acyltransferase_WSD1_N"/>
</dbReference>
<keyword evidence="6 11" id="KW-0808">Transferase</keyword>
<protein>
    <recommendedName>
        <fullName evidence="4 11">Diacylglycerol O-acyltransferase</fullName>
        <ecNumber evidence="4 11">2.3.1.20</ecNumber>
    </recommendedName>
</protein>
<dbReference type="NCBIfam" id="TIGR02946">
    <property type="entry name" value="acyl_WS_DGAT"/>
    <property type="match status" value="1"/>
</dbReference>
<evidence type="ECO:0000313" key="14">
    <source>
        <dbReference type="EMBL" id="GAB93407.1"/>
    </source>
</evidence>
<dbReference type="GO" id="GO:0005886">
    <property type="term" value="C:plasma membrane"/>
    <property type="evidence" value="ECO:0007669"/>
    <property type="project" value="TreeGrafter"/>
</dbReference>
<dbReference type="RefSeq" id="WP_006338531.1">
    <property type="nucleotide sequence ID" value="NZ_BAHC01000217.1"/>
</dbReference>
<dbReference type="Pfam" id="PF03007">
    <property type="entry name" value="WS_DGAT_cat"/>
    <property type="match status" value="1"/>
</dbReference>
<evidence type="ECO:0000256" key="6">
    <source>
        <dbReference type="ARBA" id="ARBA00022679"/>
    </source>
</evidence>
<keyword evidence="15" id="KW-1185">Reference proteome</keyword>
<dbReference type="EMBL" id="BAHC01000217">
    <property type="protein sequence ID" value="GAB93407.1"/>
    <property type="molecule type" value="Genomic_DNA"/>
</dbReference>
<organism evidence="14 15">
    <name type="scientific">Gordonia rhizosphera NBRC 16068</name>
    <dbReference type="NCBI Taxonomy" id="1108045"/>
    <lineage>
        <taxon>Bacteria</taxon>
        <taxon>Bacillati</taxon>
        <taxon>Actinomycetota</taxon>
        <taxon>Actinomycetes</taxon>
        <taxon>Mycobacteriales</taxon>
        <taxon>Gordoniaceae</taxon>
        <taxon>Gordonia</taxon>
    </lineage>
</organism>
<dbReference type="GO" id="GO:0071731">
    <property type="term" value="P:response to nitric oxide"/>
    <property type="evidence" value="ECO:0007669"/>
    <property type="project" value="TreeGrafter"/>
</dbReference>
<dbReference type="Gene3D" id="3.30.559.10">
    <property type="entry name" value="Chloramphenicol acetyltransferase-like domain"/>
    <property type="match status" value="1"/>
</dbReference>
<dbReference type="Proteomes" id="UP000008363">
    <property type="component" value="Unassembled WGS sequence"/>
</dbReference>
<evidence type="ECO:0000256" key="9">
    <source>
        <dbReference type="ARBA" id="ARBA00023315"/>
    </source>
</evidence>
<evidence type="ECO:0000259" key="12">
    <source>
        <dbReference type="Pfam" id="PF03007"/>
    </source>
</evidence>
<evidence type="ECO:0000259" key="13">
    <source>
        <dbReference type="Pfam" id="PF06974"/>
    </source>
</evidence>
<evidence type="ECO:0000256" key="7">
    <source>
        <dbReference type="ARBA" id="ARBA00022798"/>
    </source>
</evidence>
<dbReference type="GO" id="GO:0001666">
    <property type="term" value="P:response to hypoxia"/>
    <property type="evidence" value="ECO:0007669"/>
    <property type="project" value="TreeGrafter"/>
</dbReference>
<reference evidence="14 15" key="1">
    <citation type="submission" date="2012-08" db="EMBL/GenBank/DDBJ databases">
        <title>Whole genome shotgun sequence of Gordonia rhizosphera NBRC 16068.</title>
        <authorList>
            <person name="Takarada H."/>
            <person name="Isaki S."/>
            <person name="Hosoyama A."/>
            <person name="Tsuchikane K."/>
            <person name="Katsumata H."/>
            <person name="Baba S."/>
            <person name="Ohji S."/>
            <person name="Yamazaki S."/>
            <person name="Fujita N."/>
        </authorList>
    </citation>
    <scope>NUCLEOTIDE SEQUENCE [LARGE SCALE GENOMIC DNA]</scope>
    <source>
        <strain evidence="14 15">NBRC 16068</strain>
    </source>
</reference>
<evidence type="ECO:0000256" key="5">
    <source>
        <dbReference type="ARBA" id="ARBA00022516"/>
    </source>
</evidence>
<proteinExistence type="inferred from homology"/>
<comment type="caution">
    <text evidence="14">The sequence shown here is derived from an EMBL/GenBank/DDBJ whole genome shotgun (WGS) entry which is preliminary data.</text>
</comment>
<dbReference type="InterPro" id="IPR009721">
    <property type="entry name" value="O-acyltransferase_WSD1_C"/>
</dbReference>
<dbReference type="STRING" id="1108045.GORHZ_217_00350"/>
<dbReference type="InterPro" id="IPR014292">
    <property type="entry name" value="Acyl_transf_WS/DGAT"/>
</dbReference>